<protein>
    <submittedName>
        <fullName evidence="2">Lytic transglycosylase domain-containing protein</fullName>
    </submittedName>
</protein>
<sequence>MKRKKFRSRLLLVVVVCFIVFLFGKSDWFIQKLYPVKYNGLIIESSEKYNVDPHLIAAVIRVESNFQTGRESPKGAVGLMQLMPTTSDWIIERANLEHIPAEKLLHDPTMNIELGTWYLNHLLEQFDGEKVKAIAAYNAGPGNVSKWIEQGTWSGEFATSDDIPFGETRRYVQKVIYYYNKYKELYPQL</sequence>
<reference evidence="2" key="1">
    <citation type="submission" date="2022-05" db="EMBL/GenBank/DDBJ databases">
        <title>Novel bacterial taxa in a minimal lignocellulolytic consortium and its capacity to transform plastics disclosed by genome-resolved metagenomics.</title>
        <authorList>
            <person name="Rodriguez C.A.D."/>
            <person name="Diaz-Garcia L."/>
            <person name="Herrera K."/>
            <person name="Tarazona N.A."/>
            <person name="Sproer C."/>
            <person name="Overmann J."/>
            <person name="Jimenez D.J."/>
        </authorList>
    </citation>
    <scope>NUCLEOTIDE SEQUENCE</scope>
    <source>
        <strain evidence="2">MAG5</strain>
    </source>
</reference>
<dbReference type="CDD" id="cd16896">
    <property type="entry name" value="LT_Slt70-like"/>
    <property type="match status" value="1"/>
</dbReference>
<dbReference type="AlphaFoldDB" id="A0A9J6ZEA0"/>
<feature type="domain" description="Transglycosylase SLT" evidence="1">
    <location>
        <begin position="41"/>
        <end position="153"/>
    </location>
</feature>
<organism evidence="2 3">
    <name type="scientific">Candidatus Pristimantibacillus lignocellulolyticus</name>
    <dbReference type="NCBI Taxonomy" id="2994561"/>
    <lineage>
        <taxon>Bacteria</taxon>
        <taxon>Bacillati</taxon>
        <taxon>Bacillota</taxon>
        <taxon>Bacilli</taxon>
        <taxon>Bacillales</taxon>
        <taxon>Paenibacillaceae</taxon>
        <taxon>Candidatus Pristimantibacillus</taxon>
    </lineage>
</organism>
<evidence type="ECO:0000259" key="1">
    <source>
        <dbReference type="Pfam" id="PF01464"/>
    </source>
</evidence>
<name>A0A9J6ZEA0_9BACL</name>
<evidence type="ECO:0000313" key="2">
    <source>
        <dbReference type="EMBL" id="URN94483.1"/>
    </source>
</evidence>
<dbReference type="InterPro" id="IPR023346">
    <property type="entry name" value="Lysozyme-like_dom_sf"/>
</dbReference>
<evidence type="ECO:0000313" key="3">
    <source>
        <dbReference type="Proteomes" id="UP001056756"/>
    </source>
</evidence>
<dbReference type="InterPro" id="IPR008258">
    <property type="entry name" value="Transglycosylase_SLT_dom_1"/>
</dbReference>
<dbReference type="Proteomes" id="UP001056756">
    <property type="component" value="Chromosome"/>
</dbReference>
<dbReference type="SUPFAM" id="SSF53955">
    <property type="entry name" value="Lysozyme-like"/>
    <property type="match status" value="1"/>
</dbReference>
<accession>A0A9J6ZEA0</accession>
<gene>
    <name evidence="2" type="ORF">NAG76_22120</name>
</gene>
<proteinExistence type="predicted"/>
<dbReference type="KEGG" id="plig:NAG76_22120"/>
<dbReference type="EMBL" id="CP097899">
    <property type="protein sequence ID" value="URN94483.1"/>
    <property type="molecule type" value="Genomic_DNA"/>
</dbReference>
<dbReference type="PANTHER" id="PTHR37423">
    <property type="entry name" value="SOLUBLE LYTIC MUREIN TRANSGLYCOSYLASE-RELATED"/>
    <property type="match status" value="1"/>
</dbReference>
<dbReference type="Pfam" id="PF01464">
    <property type="entry name" value="SLT"/>
    <property type="match status" value="1"/>
</dbReference>
<dbReference type="Gene3D" id="1.10.530.10">
    <property type="match status" value="1"/>
</dbReference>
<dbReference type="PANTHER" id="PTHR37423:SF5">
    <property type="entry name" value="SOLUBLE LYTIC MUREIN TRANSGLYCOSYLASE"/>
    <property type="match status" value="1"/>
</dbReference>